<dbReference type="AlphaFoldDB" id="A0AAE4AKS9"/>
<evidence type="ECO:0000256" key="1">
    <source>
        <dbReference type="ARBA" id="ARBA00004651"/>
    </source>
</evidence>
<gene>
    <name evidence="8" type="ORF">J2S20_001251</name>
</gene>
<feature type="transmembrane region" description="Helical" evidence="7">
    <location>
        <begin position="90"/>
        <end position="113"/>
    </location>
</feature>
<proteinExistence type="predicted"/>
<reference evidence="8" key="1">
    <citation type="submission" date="2023-07" db="EMBL/GenBank/DDBJ databases">
        <title>Genomic Encyclopedia of Type Strains, Phase IV (KMG-IV): sequencing the most valuable type-strain genomes for metagenomic binning, comparative biology and taxonomic classification.</title>
        <authorList>
            <person name="Goeker M."/>
        </authorList>
    </citation>
    <scope>NUCLEOTIDE SEQUENCE</scope>
    <source>
        <strain evidence="8">DSM 19659</strain>
    </source>
</reference>
<keyword evidence="3" id="KW-1003">Cell membrane</keyword>
<feature type="transmembrane region" description="Helical" evidence="7">
    <location>
        <begin position="349"/>
        <end position="373"/>
    </location>
</feature>
<feature type="transmembrane region" description="Helical" evidence="7">
    <location>
        <begin position="163"/>
        <end position="186"/>
    </location>
</feature>
<dbReference type="GO" id="GO:0015297">
    <property type="term" value="F:antiporter activity"/>
    <property type="evidence" value="ECO:0007669"/>
    <property type="project" value="InterPro"/>
</dbReference>
<dbReference type="Pfam" id="PF01554">
    <property type="entry name" value="MatE"/>
    <property type="match status" value="2"/>
</dbReference>
<comment type="subcellular location">
    <subcellularLocation>
        <location evidence="1">Cell membrane</location>
        <topology evidence="1">Multi-pass membrane protein</topology>
    </subcellularLocation>
</comment>
<sequence length="442" mass="47702">MKTRISDHFTYRKLIRFVLPSVMMLVFISVYGVVDGFFISNYAGKTAFAAINLILPVLMILGGMGFMIGTGGSALVAMSLGQKKETEANAYFSMLIEFTVVLGVLLTVLGEIFLRRVSIALGATSEMLPDCLIYGRIWLLSIGPFMLQSLFQSMLITAGKPQLGFGVTVAAGFANMLLDYLFVAVFRRGVAGAAAATALSQCVGGLIPLIYFAFAENAGLRFRPVGLRMHPLLKACGNGSSELMSNVSASLVSIVYNIQLLRHAGENGVAAYGVMMYVNFIFIAMFIGYSVGTAPIVSFHYGAGNADELKNMLKKSTHIMAVSGVLMTAVAELFAYSFAKIFVSYDAGLLALTVQGFRIFCVSFLLCGLNIYISSFFTALNNGAVSAAVSFLRSLVFELLAVLLLPLILGLTGIWAAVSVAEVMAFAVSMLFLVWNRDKYHY</sequence>
<feature type="transmembrane region" description="Helical" evidence="7">
    <location>
        <begin position="54"/>
        <end position="78"/>
    </location>
</feature>
<evidence type="ECO:0000256" key="6">
    <source>
        <dbReference type="ARBA" id="ARBA00023136"/>
    </source>
</evidence>
<accession>A0AAE4AKS9</accession>
<feature type="transmembrane region" description="Helical" evidence="7">
    <location>
        <begin position="14"/>
        <end position="34"/>
    </location>
</feature>
<feature type="transmembrane region" description="Helical" evidence="7">
    <location>
        <begin position="414"/>
        <end position="435"/>
    </location>
</feature>
<evidence type="ECO:0000313" key="9">
    <source>
        <dbReference type="Proteomes" id="UP001241537"/>
    </source>
</evidence>
<organism evidence="8 9">
    <name type="scientific">Moryella indoligenes</name>
    <dbReference type="NCBI Taxonomy" id="371674"/>
    <lineage>
        <taxon>Bacteria</taxon>
        <taxon>Bacillati</taxon>
        <taxon>Bacillota</taxon>
        <taxon>Clostridia</taxon>
        <taxon>Lachnospirales</taxon>
        <taxon>Lachnospiraceae</taxon>
        <taxon>Moryella</taxon>
    </lineage>
</organism>
<feature type="transmembrane region" description="Helical" evidence="7">
    <location>
        <begin position="319"/>
        <end position="343"/>
    </location>
</feature>
<dbReference type="RefSeq" id="WP_307254272.1">
    <property type="nucleotide sequence ID" value="NZ_JAUSTO010000006.1"/>
</dbReference>
<keyword evidence="4 7" id="KW-0812">Transmembrane</keyword>
<dbReference type="GO" id="GO:0042910">
    <property type="term" value="F:xenobiotic transmembrane transporter activity"/>
    <property type="evidence" value="ECO:0007669"/>
    <property type="project" value="InterPro"/>
</dbReference>
<comment type="caution">
    <text evidence="8">The sequence shown here is derived from an EMBL/GenBank/DDBJ whole genome shotgun (WGS) entry which is preliminary data.</text>
</comment>
<feature type="transmembrane region" description="Helical" evidence="7">
    <location>
        <begin position="192"/>
        <end position="214"/>
    </location>
</feature>
<keyword evidence="6 7" id="KW-0472">Membrane</keyword>
<dbReference type="PANTHER" id="PTHR43823:SF3">
    <property type="entry name" value="MULTIDRUG EXPORT PROTEIN MEPA"/>
    <property type="match status" value="1"/>
</dbReference>
<dbReference type="InterPro" id="IPR002528">
    <property type="entry name" value="MATE_fam"/>
</dbReference>
<evidence type="ECO:0000313" key="8">
    <source>
        <dbReference type="EMBL" id="MDQ0152559.1"/>
    </source>
</evidence>
<keyword evidence="2" id="KW-0813">Transport</keyword>
<evidence type="ECO:0000256" key="3">
    <source>
        <dbReference type="ARBA" id="ARBA00022475"/>
    </source>
</evidence>
<feature type="transmembrane region" description="Helical" evidence="7">
    <location>
        <begin position="276"/>
        <end position="299"/>
    </location>
</feature>
<dbReference type="EMBL" id="JAUSTO010000006">
    <property type="protein sequence ID" value="MDQ0152559.1"/>
    <property type="molecule type" value="Genomic_DNA"/>
</dbReference>
<dbReference type="PIRSF" id="PIRSF006603">
    <property type="entry name" value="DinF"/>
    <property type="match status" value="1"/>
</dbReference>
<evidence type="ECO:0000256" key="2">
    <source>
        <dbReference type="ARBA" id="ARBA00022448"/>
    </source>
</evidence>
<evidence type="ECO:0000256" key="7">
    <source>
        <dbReference type="SAM" id="Phobius"/>
    </source>
</evidence>
<keyword evidence="5 7" id="KW-1133">Transmembrane helix</keyword>
<dbReference type="Proteomes" id="UP001241537">
    <property type="component" value="Unassembled WGS sequence"/>
</dbReference>
<dbReference type="InterPro" id="IPR048279">
    <property type="entry name" value="MdtK-like"/>
</dbReference>
<dbReference type="GO" id="GO:0005886">
    <property type="term" value="C:plasma membrane"/>
    <property type="evidence" value="ECO:0007669"/>
    <property type="project" value="UniProtKB-SubCell"/>
</dbReference>
<keyword evidence="9" id="KW-1185">Reference proteome</keyword>
<feature type="transmembrane region" description="Helical" evidence="7">
    <location>
        <begin position="385"/>
        <end position="408"/>
    </location>
</feature>
<evidence type="ECO:0000256" key="4">
    <source>
        <dbReference type="ARBA" id="ARBA00022692"/>
    </source>
</evidence>
<name>A0AAE4AKS9_9FIRM</name>
<protein>
    <submittedName>
        <fullName evidence="8">MATE family efflux protein</fullName>
    </submittedName>
</protein>
<dbReference type="InterPro" id="IPR051327">
    <property type="entry name" value="MATE_MepA_subfamily"/>
</dbReference>
<dbReference type="PANTHER" id="PTHR43823">
    <property type="entry name" value="SPORULATION PROTEIN YKVU"/>
    <property type="match status" value="1"/>
</dbReference>
<evidence type="ECO:0000256" key="5">
    <source>
        <dbReference type="ARBA" id="ARBA00022989"/>
    </source>
</evidence>